<organism evidence="8 9">
    <name type="scientific">Candidatus Taylorbacteria bacterium RIFCSPHIGHO2_02_49_25</name>
    <dbReference type="NCBI Taxonomy" id="1802305"/>
    <lineage>
        <taxon>Bacteria</taxon>
        <taxon>Candidatus Tayloriibacteriota</taxon>
    </lineage>
</organism>
<evidence type="ECO:0000256" key="1">
    <source>
        <dbReference type="ARBA" id="ARBA00004141"/>
    </source>
</evidence>
<evidence type="ECO:0000256" key="3">
    <source>
        <dbReference type="ARBA" id="ARBA00022989"/>
    </source>
</evidence>
<feature type="transmembrane region" description="Helical" evidence="6">
    <location>
        <begin position="441"/>
        <end position="460"/>
    </location>
</feature>
<evidence type="ECO:0000313" key="9">
    <source>
        <dbReference type="Proteomes" id="UP000176493"/>
    </source>
</evidence>
<feature type="transmembrane region" description="Helical" evidence="6">
    <location>
        <begin position="131"/>
        <end position="150"/>
    </location>
</feature>
<dbReference type="InterPro" id="IPR019734">
    <property type="entry name" value="TPR_rpt"/>
</dbReference>
<comment type="subcellular location">
    <subcellularLocation>
        <location evidence="1">Membrane</location>
        <topology evidence="1">Multi-pass membrane protein</topology>
    </subcellularLocation>
</comment>
<dbReference type="InterPro" id="IPR011990">
    <property type="entry name" value="TPR-like_helical_dom_sf"/>
</dbReference>
<dbReference type="Pfam" id="PF04932">
    <property type="entry name" value="Wzy_C"/>
    <property type="match status" value="1"/>
</dbReference>
<name>A0A1G2MD58_9BACT</name>
<reference evidence="8 9" key="1">
    <citation type="journal article" date="2016" name="Nat. Commun.">
        <title>Thousands of microbial genomes shed light on interconnected biogeochemical processes in an aquifer system.</title>
        <authorList>
            <person name="Anantharaman K."/>
            <person name="Brown C.T."/>
            <person name="Hug L.A."/>
            <person name="Sharon I."/>
            <person name="Castelle C.J."/>
            <person name="Probst A.J."/>
            <person name="Thomas B.C."/>
            <person name="Singh A."/>
            <person name="Wilkins M.J."/>
            <person name="Karaoz U."/>
            <person name="Brodie E.L."/>
            <person name="Williams K.H."/>
            <person name="Hubbard S.S."/>
            <person name="Banfield J.F."/>
        </authorList>
    </citation>
    <scope>NUCLEOTIDE SEQUENCE [LARGE SCALE GENOMIC DNA]</scope>
</reference>
<evidence type="ECO:0000259" key="7">
    <source>
        <dbReference type="Pfam" id="PF04932"/>
    </source>
</evidence>
<dbReference type="GO" id="GO:0016020">
    <property type="term" value="C:membrane"/>
    <property type="evidence" value="ECO:0007669"/>
    <property type="project" value="UniProtKB-SubCell"/>
</dbReference>
<dbReference type="Pfam" id="PF14559">
    <property type="entry name" value="TPR_19"/>
    <property type="match status" value="1"/>
</dbReference>
<dbReference type="Pfam" id="PF13181">
    <property type="entry name" value="TPR_8"/>
    <property type="match status" value="1"/>
</dbReference>
<sequence length="730" mass="81007">MTTVDRTLLWVTRGGVFLIPFVPLIVASPLFFPFITGKAFTFRIVIELIFACYLLLALRQPEFRPKKSLLLWGVGAFLFVVFLADLFAVNPFKAFWSNFERMEGFITLIHLGAYFLIASAVLNTERLWHRFFATSVGVSAFLGIYGLLQLAGKIVINQGGVRLDGTFGNAAYFAGYMLFHIFLTLFLICRHRLNPGLKWLYGAALLLQAFTLVFTATRGAALGLLGGLVLSLLLVALFERNNPRIRKGAIGVFAALMLFVLGFYAARDADFITNNPALTRFASISTSDAGPRLMVWGMAFQGFKENPILGWGQEGFNFVFNKYYNPDMWSQEQWFDRTHNIFFDWLIAAGLLGLLSYLSLFFFLLWYLWKGAPQDGSTPLSLPEKSVLTGLLAAYFVHNFFVFDNLVSYILFFSLLAYVHARFGKAAPSLQGFSALQSEPARYIAASVLVVLLGSGVYVLNIRPFGVARNLIEGLKPQTAGITENLAFYKKAFAQETIGTQEVAEQAMQIAITVAGAAQVPTEVKTEFITLAIEAMNREIARSQNDARLYMFIGGFLNRLGRFAEALPHLEKAHALSPNKQTIAFELANTYLATGKNAEAFELLKKAFESAPEFTGARVAFAVSAIYAGKFEIPLQLFASTTALNVLTDDRLVKAYFDAKEYQVVISLLSLRLEAEPGNPQTHVSIAAAYLSAGNRGEAISHLKKAIELNPEFKQQGEFYISEIQAGRNP</sequence>
<dbReference type="SUPFAM" id="SSF48452">
    <property type="entry name" value="TPR-like"/>
    <property type="match status" value="1"/>
</dbReference>
<feature type="transmembrane region" description="Helical" evidence="6">
    <location>
        <begin position="40"/>
        <end position="58"/>
    </location>
</feature>
<evidence type="ECO:0000256" key="5">
    <source>
        <dbReference type="PROSITE-ProRule" id="PRU00339"/>
    </source>
</evidence>
<keyword evidence="3 6" id="KW-1133">Transmembrane helix</keyword>
<dbReference type="InterPro" id="IPR007016">
    <property type="entry name" value="O-antigen_ligase-rel_domated"/>
</dbReference>
<comment type="caution">
    <text evidence="8">The sequence shown here is derived from an EMBL/GenBank/DDBJ whole genome shotgun (WGS) entry which is preliminary data.</text>
</comment>
<feature type="transmembrane region" description="Helical" evidence="6">
    <location>
        <begin position="345"/>
        <end position="369"/>
    </location>
</feature>
<dbReference type="PANTHER" id="PTHR37422">
    <property type="entry name" value="TEICHURONIC ACID BIOSYNTHESIS PROTEIN TUAE"/>
    <property type="match status" value="1"/>
</dbReference>
<dbReference type="SMART" id="SM00028">
    <property type="entry name" value="TPR"/>
    <property type="match status" value="3"/>
</dbReference>
<keyword evidence="2 6" id="KW-0812">Transmembrane</keyword>
<dbReference type="Proteomes" id="UP000176493">
    <property type="component" value="Unassembled WGS sequence"/>
</dbReference>
<evidence type="ECO:0000256" key="2">
    <source>
        <dbReference type="ARBA" id="ARBA00022692"/>
    </source>
</evidence>
<feature type="transmembrane region" description="Helical" evidence="6">
    <location>
        <begin position="250"/>
        <end position="266"/>
    </location>
</feature>
<proteinExistence type="predicted"/>
<feature type="transmembrane region" description="Helical" evidence="6">
    <location>
        <begin position="170"/>
        <end position="189"/>
    </location>
</feature>
<dbReference type="PROSITE" id="PS50005">
    <property type="entry name" value="TPR"/>
    <property type="match status" value="3"/>
</dbReference>
<feature type="transmembrane region" description="Helical" evidence="6">
    <location>
        <begin position="220"/>
        <end position="238"/>
    </location>
</feature>
<feature type="repeat" description="TPR" evidence="5">
    <location>
        <begin position="547"/>
        <end position="580"/>
    </location>
</feature>
<dbReference type="Gene3D" id="1.25.40.10">
    <property type="entry name" value="Tetratricopeptide repeat domain"/>
    <property type="match status" value="1"/>
</dbReference>
<protein>
    <recommendedName>
        <fullName evidence="7">O-antigen ligase-related domain-containing protein</fullName>
    </recommendedName>
</protein>
<dbReference type="InterPro" id="IPR051533">
    <property type="entry name" value="WaaL-like"/>
</dbReference>
<feature type="transmembrane region" description="Helical" evidence="6">
    <location>
        <begin position="196"/>
        <end position="214"/>
    </location>
</feature>
<evidence type="ECO:0000313" key="8">
    <source>
        <dbReference type="EMBL" id="OHA20951.1"/>
    </source>
</evidence>
<feature type="repeat" description="TPR" evidence="5">
    <location>
        <begin position="581"/>
        <end position="614"/>
    </location>
</feature>
<keyword evidence="4 6" id="KW-0472">Membrane</keyword>
<dbReference type="PANTHER" id="PTHR37422:SF13">
    <property type="entry name" value="LIPOPOLYSACCHARIDE BIOSYNTHESIS PROTEIN PA4999-RELATED"/>
    <property type="match status" value="1"/>
</dbReference>
<dbReference type="AlphaFoldDB" id="A0A1G2MD58"/>
<gene>
    <name evidence="8" type="ORF">A2W52_00950</name>
</gene>
<dbReference type="EMBL" id="MHRJ01000055">
    <property type="protein sequence ID" value="OHA20951.1"/>
    <property type="molecule type" value="Genomic_DNA"/>
</dbReference>
<feature type="transmembrane region" description="Helical" evidence="6">
    <location>
        <begin position="104"/>
        <end position="124"/>
    </location>
</feature>
<evidence type="ECO:0000256" key="4">
    <source>
        <dbReference type="ARBA" id="ARBA00023136"/>
    </source>
</evidence>
<keyword evidence="5" id="KW-0802">TPR repeat</keyword>
<feature type="repeat" description="TPR" evidence="5">
    <location>
        <begin position="680"/>
        <end position="713"/>
    </location>
</feature>
<feature type="domain" description="O-antigen ligase-related" evidence="7">
    <location>
        <begin position="203"/>
        <end position="358"/>
    </location>
</feature>
<accession>A0A1G2MD58</accession>
<feature type="transmembrane region" description="Helical" evidence="6">
    <location>
        <begin position="70"/>
        <end position="92"/>
    </location>
</feature>
<feature type="transmembrane region" description="Helical" evidence="6">
    <location>
        <begin position="7"/>
        <end position="34"/>
    </location>
</feature>
<feature type="transmembrane region" description="Helical" evidence="6">
    <location>
        <begin position="390"/>
        <end position="421"/>
    </location>
</feature>
<evidence type="ECO:0000256" key="6">
    <source>
        <dbReference type="SAM" id="Phobius"/>
    </source>
</evidence>